<dbReference type="NCBIfam" id="NF004123">
    <property type="entry name" value="PRK05610.1"/>
    <property type="match status" value="1"/>
</dbReference>
<organism evidence="8 9">
    <name type="scientific">Candidatus Zambryskibacteria bacterium RIFCSPHIGHO2_02_38_10.5</name>
    <dbReference type="NCBI Taxonomy" id="1802742"/>
    <lineage>
        <taxon>Bacteria</taxon>
        <taxon>Candidatus Zambryskiibacteriota</taxon>
    </lineage>
</organism>
<comment type="similarity">
    <text evidence="1 6 7">Belongs to the universal ribosomal protein uS17 family.</text>
</comment>
<dbReference type="GO" id="GO:0003735">
    <property type="term" value="F:structural constituent of ribosome"/>
    <property type="evidence" value="ECO:0007669"/>
    <property type="project" value="UniProtKB-UniRule"/>
</dbReference>
<comment type="function">
    <text evidence="6">One of the primary rRNA binding proteins, it binds specifically to the 5'-end of 16S ribosomal RNA.</text>
</comment>
<dbReference type="NCBIfam" id="TIGR03635">
    <property type="entry name" value="uS17_bact"/>
    <property type="match status" value="1"/>
</dbReference>
<reference evidence="8 9" key="1">
    <citation type="journal article" date="2016" name="Nat. Commun.">
        <title>Thousands of microbial genomes shed light on interconnected biogeochemical processes in an aquifer system.</title>
        <authorList>
            <person name="Anantharaman K."/>
            <person name="Brown C.T."/>
            <person name="Hug L.A."/>
            <person name="Sharon I."/>
            <person name="Castelle C.J."/>
            <person name="Probst A.J."/>
            <person name="Thomas B.C."/>
            <person name="Singh A."/>
            <person name="Wilkins M.J."/>
            <person name="Karaoz U."/>
            <person name="Brodie E.L."/>
            <person name="Williams K.H."/>
            <person name="Hubbard S.S."/>
            <person name="Banfield J.F."/>
        </authorList>
    </citation>
    <scope>NUCLEOTIDE SEQUENCE [LARGE SCALE GENOMIC DNA]</scope>
</reference>
<evidence type="ECO:0000313" key="8">
    <source>
        <dbReference type="EMBL" id="OHA92804.1"/>
    </source>
</evidence>
<evidence type="ECO:0000256" key="4">
    <source>
        <dbReference type="ARBA" id="ARBA00022980"/>
    </source>
</evidence>
<keyword evidence="2 6" id="KW-0699">rRNA-binding</keyword>
<evidence type="ECO:0000256" key="3">
    <source>
        <dbReference type="ARBA" id="ARBA00022884"/>
    </source>
</evidence>
<dbReference type="SUPFAM" id="SSF50249">
    <property type="entry name" value="Nucleic acid-binding proteins"/>
    <property type="match status" value="1"/>
</dbReference>
<protein>
    <recommendedName>
        <fullName evidence="6">Small ribosomal subunit protein uS17</fullName>
    </recommendedName>
</protein>
<comment type="caution">
    <text evidence="8">The sequence shown here is derived from an EMBL/GenBank/DDBJ whole genome shotgun (WGS) entry which is preliminary data.</text>
</comment>
<dbReference type="GO" id="GO:0006412">
    <property type="term" value="P:translation"/>
    <property type="evidence" value="ECO:0007669"/>
    <property type="project" value="UniProtKB-UniRule"/>
</dbReference>
<accession>A0A1G2T6A3</accession>
<evidence type="ECO:0000256" key="5">
    <source>
        <dbReference type="ARBA" id="ARBA00023274"/>
    </source>
</evidence>
<evidence type="ECO:0000256" key="2">
    <source>
        <dbReference type="ARBA" id="ARBA00022730"/>
    </source>
</evidence>
<sequence length="85" mass="9649">MNNEKIKNNTVKTLSGVVVSNKMTDTVVVEVVRFVKHPKYGKYVSKSKKFKAHDVGNTKQIGDKVTIEECRPISKDKHFRIVESS</sequence>
<proteinExistence type="inferred from homology"/>
<keyword evidence="4 6" id="KW-0689">Ribosomal protein</keyword>
<keyword evidence="5 6" id="KW-0687">Ribonucleoprotein</keyword>
<dbReference type="InterPro" id="IPR000266">
    <property type="entry name" value="Ribosomal_uS17"/>
</dbReference>
<keyword evidence="3 6" id="KW-0694">RNA-binding</keyword>
<dbReference type="InterPro" id="IPR019984">
    <property type="entry name" value="Ribosomal_uS17_bact/chlr"/>
</dbReference>
<dbReference type="EMBL" id="MHVL01000036">
    <property type="protein sequence ID" value="OHA92804.1"/>
    <property type="molecule type" value="Genomic_DNA"/>
</dbReference>
<evidence type="ECO:0000313" key="9">
    <source>
        <dbReference type="Proteomes" id="UP000179264"/>
    </source>
</evidence>
<name>A0A1G2T6A3_9BACT</name>
<dbReference type="PRINTS" id="PR00973">
    <property type="entry name" value="RIBOSOMALS17"/>
</dbReference>
<dbReference type="Gene3D" id="2.40.50.140">
    <property type="entry name" value="Nucleic acid-binding proteins"/>
    <property type="match status" value="1"/>
</dbReference>
<dbReference type="HAMAP" id="MF_01345_B">
    <property type="entry name" value="Ribosomal_uS17_B"/>
    <property type="match status" value="1"/>
</dbReference>
<evidence type="ECO:0000256" key="1">
    <source>
        <dbReference type="ARBA" id="ARBA00010254"/>
    </source>
</evidence>
<dbReference type="CDD" id="cd00364">
    <property type="entry name" value="Ribosomal_uS17"/>
    <property type="match status" value="1"/>
</dbReference>
<gene>
    <name evidence="6" type="primary">rpsQ</name>
    <name evidence="8" type="ORF">A2W58_03535</name>
</gene>
<dbReference type="PANTHER" id="PTHR10744">
    <property type="entry name" value="40S RIBOSOMAL PROTEIN S11 FAMILY MEMBER"/>
    <property type="match status" value="1"/>
</dbReference>
<dbReference type="Pfam" id="PF00366">
    <property type="entry name" value="Ribosomal_S17"/>
    <property type="match status" value="1"/>
</dbReference>
<evidence type="ECO:0000256" key="6">
    <source>
        <dbReference type="HAMAP-Rule" id="MF_01345"/>
    </source>
</evidence>
<dbReference type="PANTHER" id="PTHR10744:SF1">
    <property type="entry name" value="SMALL RIBOSOMAL SUBUNIT PROTEIN US17M"/>
    <property type="match status" value="1"/>
</dbReference>
<dbReference type="GO" id="GO:0022627">
    <property type="term" value="C:cytosolic small ribosomal subunit"/>
    <property type="evidence" value="ECO:0007669"/>
    <property type="project" value="UniProtKB-UniRule"/>
</dbReference>
<dbReference type="InterPro" id="IPR012340">
    <property type="entry name" value="NA-bd_OB-fold"/>
</dbReference>
<dbReference type="AlphaFoldDB" id="A0A1G2T6A3"/>
<dbReference type="InterPro" id="IPR019979">
    <property type="entry name" value="Ribosomal_uS17_CS"/>
</dbReference>
<evidence type="ECO:0000256" key="7">
    <source>
        <dbReference type="RuleBase" id="RU003872"/>
    </source>
</evidence>
<comment type="subunit">
    <text evidence="6">Part of the 30S ribosomal subunit.</text>
</comment>
<dbReference type="PROSITE" id="PS00056">
    <property type="entry name" value="RIBOSOMAL_S17"/>
    <property type="match status" value="1"/>
</dbReference>
<dbReference type="GO" id="GO:0019843">
    <property type="term" value="F:rRNA binding"/>
    <property type="evidence" value="ECO:0007669"/>
    <property type="project" value="UniProtKB-UniRule"/>
</dbReference>
<dbReference type="Proteomes" id="UP000179264">
    <property type="component" value="Unassembled WGS sequence"/>
</dbReference>